<sequence>MQEDAAVALRQFIAALERHLDACATKRPGSDQEIQEAYDQVASTFEKYEDLLESSYSEYLPIVAEDE</sequence>
<name>A0A7D4UIC5_9MICO</name>
<reference evidence="1 2" key="1">
    <citation type="submission" date="2020-05" db="EMBL/GenBank/DDBJ databases">
        <title>Aquirufa sp. strain 15G-AUS-rot a new Aquirufa species.</title>
        <authorList>
            <person name="Pitt A."/>
            <person name="Hahn M.W."/>
        </authorList>
    </citation>
    <scope>NUCLEOTIDE SEQUENCE [LARGE SCALE GENOMIC DNA]</scope>
    <source>
        <strain evidence="1 2">15G-AUS-rot</strain>
    </source>
</reference>
<dbReference type="RefSeq" id="WP_173493637.1">
    <property type="nucleotide sequence ID" value="NZ_CP054056.1"/>
</dbReference>
<proteinExistence type="predicted"/>
<accession>A0A7D4UIC5</accession>
<evidence type="ECO:0000313" key="2">
    <source>
        <dbReference type="Proteomes" id="UP000501003"/>
    </source>
</evidence>
<dbReference type="Proteomes" id="UP000501003">
    <property type="component" value="Chromosome"/>
</dbReference>
<dbReference type="AlphaFoldDB" id="A0A7D4UIC5"/>
<keyword evidence="2" id="KW-1185">Reference proteome</keyword>
<gene>
    <name evidence="1" type="ORF">HRU87_03955</name>
</gene>
<protein>
    <submittedName>
        <fullName evidence="1">Uncharacterized protein</fullName>
    </submittedName>
</protein>
<dbReference type="EMBL" id="CP054056">
    <property type="protein sequence ID" value="QKJ25340.1"/>
    <property type="molecule type" value="Genomic_DNA"/>
</dbReference>
<dbReference type="KEGG" id="aqg:HRU87_03955"/>
<organism evidence="1 2">
    <name type="scientific">Aquiluna borgnonia</name>
    <dbReference type="NCBI Taxonomy" id="2499157"/>
    <lineage>
        <taxon>Bacteria</taxon>
        <taxon>Bacillati</taxon>
        <taxon>Actinomycetota</taxon>
        <taxon>Actinomycetes</taxon>
        <taxon>Micrococcales</taxon>
        <taxon>Microbacteriaceae</taxon>
        <taxon>Luna cluster</taxon>
        <taxon>Luna-1 subcluster</taxon>
        <taxon>Aquiluna</taxon>
    </lineage>
</organism>
<evidence type="ECO:0000313" key="1">
    <source>
        <dbReference type="EMBL" id="QKJ25340.1"/>
    </source>
</evidence>